<dbReference type="AlphaFoldDB" id="A0AA88HJK9"/>
<evidence type="ECO:0000313" key="2">
    <source>
        <dbReference type="Proteomes" id="UP001187531"/>
    </source>
</evidence>
<dbReference type="EMBL" id="JAVRJZ010000015">
    <property type="protein sequence ID" value="KAK2713065.1"/>
    <property type="molecule type" value="Genomic_DNA"/>
</dbReference>
<proteinExistence type="predicted"/>
<reference evidence="1" key="1">
    <citation type="submission" date="2023-07" db="EMBL/GenBank/DDBJ databases">
        <title>Chromosome-level genome assembly of Artemia franciscana.</title>
        <authorList>
            <person name="Jo E."/>
        </authorList>
    </citation>
    <scope>NUCLEOTIDE SEQUENCE</scope>
    <source>
        <tissue evidence="1">Whole body</tissue>
    </source>
</reference>
<keyword evidence="2" id="KW-1185">Reference proteome</keyword>
<protein>
    <submittedName>
        <fullName evidence="1">Uncharacterized protein</fullName>
    </submittedName>
</protein>
<gene>
    <name evidence="1" type="ORF">QYM36_011677</name>
</gene>
<dbReference type="Proteomes" id="UP001187531">
    <property type="component" value="Unassembled WGS sequence"/>
</dbReference>
<organism evidence="1 2">
    <name type="scientific">Artemia franciscana</name>
    <name type="common">Brine shrimp</name>
    <name type="synonym">Artemia sanfranciscana</name>
    <dbReference type="NCBI Taxonomy" id="6661"/>
    <lineage>
        <taxon>Eukaryota</taxon>
        <taxon>Metazoa</taxon>
        <taxon>Ecdysozoa</taxon>
        <taxon>Arthropoda</taxon>
        <taxon>Crustacea</taxon>
        <taxon>Branchiopoda</taxon>
        <taxon>Anostraca</taxon>
        <taxon>Artemiidae</taxon>
        <taxon>Artemia</taxon>
    </lineage>
</organism>
<accession>A0AA88HJK9</accession>
<comment type="caution">
    <text evidence="1">The sequence shown here is derived from an EMBL/GenBank/DDBJ whole genome shotgun (WGS) entry which is preliminary data.</text>
</comment>
<name>A0AA88HJK9_ARTSF</name>
<sequence>MPDRFFLVTPELSRLAEAFKSQFDLKRDQISEHHAHGPSVVNSEHCSIDKVKKAILKYGDSFASKGGRTV</sequence>
<evidence type="ECO:0000313" key="1">
    <source>
        <dbReference type="EMBL" id="KAK2713065.1"/>
    </source>
</evidence>